<dbReference type="AlphaFoldDB" id="A0A0A8ZDI4"/>
<dbReference type="EMBL" id="GBRH01262187">
    <property type="protein sequence ID" value="JAD35708.1"/>
    <property type="molecule type" value="Transcribed_RNA"/>
</dbReference>
<sequence length="33" mass="3912">MCGHVMHVAFFSNVFRSILFLHTNFCQITEHIM</sequence>
<reference evidence="1" key="2">
    <citation type="journal article" date="2015" name="Data Brief">
        <title>Shoot transcriptome of the giant reed, Arundo donax.</title>
        <authorList>
            <person name="Barrero R.A."/>
            <person name="Guerrero F.D."/>
            <person name="Moolhuijzen P."/>
            <person name="Goolsby J.A."/>
            <person name="Tidwell J."/>
            <person name="Bellgard S.E."/>
            <person name="Bellgard M.I."/>
        </authorList>
    </citation>
    <scope>NUCLEOTIDE SEQUENCE</scope>
    <source>
        <tissue evidence="1">Shoot tissue taken approximately 20 cm above the soil surface</tissue>
    </source>
</reference>
<reference evidence="1" key="1">
    <citation type="submission" date="2014-09" db="EMBL/GenBank/DDBJ databases">
        <authorList>
            <person name="Magalhaes I.L.F."/>
            <person name="Oliveira U."/>
            <person name="Santos F.R."/>
            <person name="Vidigal T.H.D.A."/>
            <person name="Brescovit A.D."/>
            <person name="Santos A.J."/>
        </authorList>
    </citation>
    <scope>NUCLEOTIDE SEQUENCE</scope>
    <source>
        <tissue evidence="1">Shoot tissue taken approximately 20 cm above the soil surface</tissue>
    </source>
</reference>
<proteinExistence type="predicted"/>
<accession>A0A0A8ZDI4</accession>
<organism evidence="1">
    <name type="scientific">Arundo donax</name>
    <name type="common">Giant reed</name>
    <name type="synonym">Donax arundinaceus</name>
    <dbReference type="NCBI Taxonomy" id="35708"/>
    <lineage>
        <taxon>Eukaryota</taxon>
        <taxon>Viridiplantae</taxon>
        <taxon>Streptophyta</taxon>
        <taxon>Embryophyta</taxon>
        <taxon>Tracheophyta</taxon>
        <taxon>Spermatophyta</taxon>
        <taxon>Magnoliopsida</taxon>
        <taxon>Liliopsida</taxon>
        <taxon>Poales</taxon>
        <taxon>Poaceae</taxon>
        <taxon>PACMAD clade</taxon>
        <taxon>Arundinoideae</taxon>
        <taxon>Arundineae</taxon>
        <taxon>Arundo</taxon>
    </lineage>
</organism>
<protein>
    <submittedName>
        <fullName evidence="1">Uncharacterized protein</fullName>
    </submittedName>
</protein>
<name>A0A0A8ZDI4_ARUDO</name>
<evidence type="ECO:0000313" key="1">
    <source>
        <dbReference type="EMBL" id="JAD35708.1"/>
    </source>
</evidence>